<name>A0ACB8BK62_9AGAM</name>
<organism evidence="1 2">
    <name type="scientific">Leucogyrophana mollusca</name>
    <dbReference type="NCBI Taxonomy" id="85980"/>
    <lineage>
        <taxon>Eukaryota</taxon>
        <taxon>Fungi</taxon>
        <taxon>Dikarya</taxon>
        <taxon>Basidiomycota</taxon>
        <taxon>Agaricomycotina</taxon>
        <taxon>Agaricomycetes</taxon>
        <taxon>Agaricomycetidae</taxon>
        <taxon>Boletales</taxon>
        <taxon>Boletales incertae sedis</taxon>
        <taxon>Leucogyrophana</taxon>
    </lineage>
</organism>
<dbReference type="EMBL" id="MU266396">
    <property type="protein sequence ID" value="KAH7925745.1"/>
    <property type="molecule type" value="Genomic_DNA"/>
</dbReference>
<gene>
    <name evidence="1" type="ORF">BV22DRAFT_1010672</name>
</gene>
<comment type="caution">
    <text evidence="1">The sequence shown here is derived from an EMBL/GenBank/DDBJ whole genome shotgun (WGS) entry which is preliminary data.</text>
</comment>
<reference evidence="1" key="1">
    <citation type="journal article" date="2021" name="New Phytol.">
        <title>Evolutionary innovations through gain and loss of genes in the ectomycorrhizal Boletales.</title>
        <authorList>
            <person name="Wu G."/>
            <person name="Miyauchi S."/>
            <person name="Morin E."/>
            <person name="Kuo A."/>
            <person name="Drula E."/>
            <person name="Varga T."/>
            <person name="Kohler A."/>
            <person name="Feng B."/>
            <person name="Cao Y."/>
            <person name="Lipzen A."/>
            <person name="Daum C."/>
            <person name="Hundley H."/>
            <person name="Pangilinan J."/>
            <person name="Johnson J."/>
            <person name="Barry K."/>
            <person name="LaButti K."/>
            <person name="Ng V."/>
            <person name="Ahrendt S."/>
            <person name="Min B."/>
            <person name="Choi I.G."/>
            <person name="Park H."/>
            <person name="Plett J.M."/>
            <person name="Magnuson J."/>
            <person name="Spatafora J.W."/>
            <person name="Nagy L.G."/>
            <person name="Henrissat B."/>
            <person name="Grigoriev I.V."/>
            <person name="Yang Z.L."/>
            <person name="Xu J."/>
            <person name="Martin F.M."/>
        </authorList>
    </citation>
    <scope>NUCLEOTIDE SEQUENCE</scope>
    <source>
        <strain evidence="1">KUC20120723A-06</strain>
    </source>
</reference>
<accession>A0ACB8BK62</accession>
<evidence type="ECO:0000313" key="1">
    <source>
        <dbReference type="EMBL" id="KAH7925745.1"/>
    </source>
</evidence>
<evidence type="ECO:0000313" key="2">
    <source>
        <dbReference type="Proteomes" id="UP000790709"/>
    </source>
</evidence>
<protein>
    <submittedName>
        <fullName evidence="1">Uncharacterized protein</fullName>
    </submittedName>
</protein>
<dbReference type="Proteomes" id="UP000790709">
    <property type="component" value="Unassembled WGS sequence"/>
</dbReference>
<sequence length="284" mass="31653">MDADELDGELSLDSVFTEQPRPPTPDPTFAVYARQIDSLDANAASILPEVRIRLVGSHPLWGHHLWNAALSFASYLDANSELVRDRLVLELGAGGGLPGIVAIQNGAQKAIVTDYPDADLIENLRYNIDQNISPDIRDKVVVQGYIWGQGTEPLLQCLPKRTDQRIGFDLIIMSDLIFNHSQHDALLKTCEQCLSRLPSVSEGPVPAGSSAPCLLVFYTHHRPHLAHRDLEFFDKASQCGWECQEIVTEKFTPMFPEDPGEEEVRSTVHGWRLTRKIDPPIPTE</sequence>
<keyword evidence="2" id="KW-1185">Reference proteome</keyword>
<proteinExistence type="predicted"/>